<dbReference type="Pfam" id="PF05179">
    <property type="entry name" value="CDC73_C"/>
    <property type="match status" value="1"/>
</dbReference>
<evidence type="ECO:0000256" key="3">
    <source>
        <dbReference type="ARBA" id="ARBA00023163"/>
    </source>
</evidence>
<reference evidence="8" key="2">
    <citation type="submission" date="2019-06" db="EMBL/GenBank/DDBJ databases">
        <title>Genomics analysis of Aphanomyces spp. identifies a new class of oomycete effector associated with host adaptation.</title>
        <authorList>
            <person name="Gaulin E."/>
        </authorList>
    </citation>
    <scope>NUCLEOTIDE SEQUENCE</scope>
    <source>
        <strain evidence="8">CBS 578.67</strain>
    </source>
</reference>
<dbReference type="PANTHER" id="PTHR12466">
    <property type="entry name" value="CDC73 DOMAIN PROTEIN"/>
    <property type="match status" value="1"/>
</dbReference>
<reference evidence="9 10" key="1">
    <citation type="submission" date="2019-03" db="EMBL/GenBank/DDBJ databases">
        <authorList>
            <person name="Gaulin E."/>
            <person name="Dumas B."/>
        </authorList>
    </citation>
    <scope>NUCLEOTIDE SEQUENCE [LARGE SCALE GENOMIC DNA]</scope>
    <source>
        <strain evidence="9">CBS 568.67</strain>
    </source>
</reference>
<dbReference type="PANTHER" id="PTHR12466:SF8">
    <property type="entry name" value="PARAFIBROMIN"/>
    <property type="match status" value="1"/>
</dbReference>
<feature type="domain" description="Paf1 complex subunit Cdc73 N-terminal" evidence="7">
    <location>
        <begin position="56"/>
        <end position="129"/>
    </location>
</feature>
<evidence type="ECO:0000259" key="7">
    <source>
        <dbReference type="Pfam" id="PF16050"/>
    </source>
</evidence>
<dbReference type="InterPro" id="IPR038103">
    <property type="entry name" value="CDC73_C_sf"/>
</dbReference>
<evidence type="ECO:0000256" key="5">
    <source>
        <dbReference type="SAM" id="MobiDB-lite"/>
    </source>
</evidence>
<evidence type="ECO:0000256" key="4">
    <source>
        <dbReference type="ARBA" id="ARBA00023242"/>
    </source>
</evidence>
<keyword evidence="4" id="KW-0539">Nucleus</keyword>
<sequence length="398" mass="45010">MDALGHVRAAVIANRPMETEGGEVVLYSINMETGEKEETHRFPGSLKTSFHSKASSKSYDLLAVVTCVKYAALTFPEYVAKTRAEKVNMVSTIDKKELMAYLRGDIESSVQVYEPSSAPAAPKRKADDERAHEKTAPSASSSSTVPPTKKPKDNDDDDLAAHGETDTENETMKRVLEKEYTHRDRTTMMNTPKSFESTLSMFDLILKEEKERSNATGKPVLLQPSTAITPLHEAMKKAIPDTPIIVVPAGFSDLITLLNAKDFLEDGHYVTTTQKKSEGNRKPASVTIQVTERDVSYKFKLVDSVIRFSDRDWKSVVGVIVSGQTWQFKDWHWKFPLEVFKRACGIYIYPHGTPLNEDVKKWDVKILMIHPHKRHLDKVASSEFWRHLFAHLRLRMNS</sequence>
<dbReference type="Proteomes" id="UP000332933">
    <property type="component" value="Unassembled WGS sequence"/>
</dbReference>
<feature type="compositionally biased region" description="Basic and acidic residues" evidence="5">
    <location>
        <begin position="159"/>
        <end position="183"/>
    </location>
</feature>
<comment type="subcellular location">
    <subcellularLocation>
        <location evidence="1">Nucleus</location>
    </subcellularLocation>
</comment>
<dbReference type="GO" id="GO:0006368">
    <property type="term" value="P:transcription elongation by RNA polymerase II"/>
    <property type="evidence" value="ECO:0007669"/>
    <property type="project" value="InterPro"/>
</dbReference>
<dbReference type="InterPro" id="IPR032041">
    <property type="entry name" value="Cdc73_N"/>
</dbReference>
<dbReference type="GO" id="GO:0016593">
    <property type="term" value="C:Cdc73/Paf1 complex"/>
    <property type="evidence" value="ECO:0007669"/>
    <property type="project" value="InterPro"/>
</dbReference>
<evidence type="ECO:0000313" key="9">
    <source>
        <dbReference type="EMBL" id="VFU01852.1"/>
    </source>
</evidence>
<evidence type="ECO:0000313" key="8">
    <source>
        <dbReference type="EMBL" id="KAF0682666.1"/>
    </source>
</evidence>
<comment type="similarity">
    <text evidence="2">Belongs to the CDC73 family.</text>
</comment>
<dbReference type="EMBL" id="CAADRA010007529">
    <property type="protein sequence ID" value="VFU01852.1"/>
    <property type="molecule type" value="Genomic_DNA"/>
</dbReference>
<keyword evidence="3" id="KW-0804">Transcription</keyword>
<proteinExistence type="inferred from homology"/>
<dbReference type="InterPro" id="IPR007852">
    <property type="entry name" value="Cdc73/Parafibromin"/>
</dbReference>
<name>A0A485LTY1_9STRA</name>
<feature type="region of interest" description="Disordered" evidence="5">
    <location>
        <begin position="112"/>
        <end position="183"/>
    </location>
</feature>
<dbReference type="GO" id="GO:0000993">
    <property type="term" value="F:RNA polymerase II complex binding"/>
    <property type="evidence" value="ECO:0007669"/>
    <property type="project" value="TreeGrafter"/>
</dbReference>
<dbReference type="AlphaFoldDB" id="A0A485LTY1"/>
<gene>
    <name evidence="9" type="primary">Aste57867_25225</name>
    <name evidence="8" type="ORF">As57867_025147</name>
    <name evidence="9" type="ORF">ASTE57867_25225</name>
</gene>
<dbReference type="OrthoDB" id="2186602at2759"/>
<feature type="domain" description="Cell division control protein 73 C-terminal" evidence="6">
    <location>
        <begin position="242"/>
        <end position="388"/>
    </location>
</feature>
<keyword evidence="10" id="KW-1185">Reference proteome</keyword>
<dbReference type="InterPro" id="IPR031336">
    <property type="entry name" value="CDC73_C"/>
</dbReference>
<feature type="compositionally biased region" description="Low complexity" evidence="5">
    <location>
        <begin position="136"/>
        <end position="147"/>
    </location>
</feature>
<protein>
    <submittedName>
        <fullName evidence="9">Aste57867_25225 protein</fullName>
    </submittedName>
</protein>
<dbReference type="Pfam" id="PF16050">
    <property type="entry name" value="CDC73_N"/>
    <property type="match status" value="1"/>
</dbReference>
<accession>A0A485LTY1</accession>
<evidence type="ECO:0000256" key="2">
    <source>
        <dbReference type="ARBA" id="ARBA00010427"/>
    </source>
</evidence>
<organism evidence="9 10">
    <name type="scientific">Aphanomyces stellatus</name>
    <dbReference type="NCBI Taxonomy" id="120398"/>
    <lineage>
        <taxon>Eukaryota</taxon>
        <taxon>Sar</taxon>
        <taxon>Stramenopiles</taxon>
        <taxon>Oomycota</taxon>
        <taxon>Saprolegniomycetes</taxon>
        <taxon>Saprolegniales</taxon>
        <taxon>Verrucalvaceae</taxon>
        <taxon>Aphanomyces</taxon>
    </lineage>
</organism>
<dbReference type="Gene3D" id="3.40.50.11990">
    <property type="entry name" value="RNA polymerase II accessory factor, Cdc73 C-terminal domain"/>
    <property type="match status" value="1"/>
</dbReference>
<dbReference type="EMBL" id="VJMH01007503">
    <property type="protein sequence ID" value="KAF0682666.1"/>
    <property type="molecule type" value="Genomic_DNA"/>
</dbReference>
<evidence type="ECO:0000256" key="1">
    <source>
        <dbReference type="ARBA" id="ARBA00004123"/>
    </source>
</evidence>
<feature type="compositionally biased region" description="Basic and acidic residues" evidence="5">
    <location>
        <begin position="124"/>
        <end position="135"/>
    </location>
</feature>
<evidence type="ECO:0000259" key="6">
    <source>
        <dbReference type="Pfam" id="PF05179"/>
    </source>
</evidence>
<evidence type="ECO:0000313" key="10">
    <source>
        <dbReference type="Proteomes" id="UP000332933"/>
    </source>
</evidence>
<dbReference type="GO" id="GO:0032968">
    <property type="term" value="P:positive regulation of transcription elongation by RNA polymerase II"/>
    <property type="evidence" value="ECO:0007669"/>
    <property type="project" value="TreeGrafter"/>
</dbReference>